<dbReference type="GO" id="GO:1990904">
    <property type="term" value="C:ribonucleoprotein complex"/>
    <property type="evidence" value="ECO:0007669"/>
    <property type="project" value="UniProtKB-KW"/>
</dbReference>
<dbReference type="AlphaFoldDB" id="A0A674HL61"/>
<accession>A0A674HL61</accession>
<keyword evidence="5" id="KW-1185">Reference proteome</keyword>
<dbReference type="Pfam" id="PF00832">
    <property type="entry name" value="Ribosomal_L39"/>
    <property type="match status" value="1"/>
</dbReference>
<name>A0A674HL61_TAEGU</name>
<comment type="similarity">
    <text evidence="1">Belongs to the eukaryotic ribosomal protein eL39 family.</text>
</comment>
<evidence type="ECO:0000256" key="2">
    <source>
        <dbReference type="ARBA" id="ARBA00022980"/>
    </source>
</evidence>
<dbReference type="Gene3D" id="1.10.1620.10">
    <property type="entry name" value="Ribosomal protein L39e"/>
    <property type="match status" value="1"/>
</dbReference>
<dbReference type="InterPro" id="IPR000077">
    <property type="entry name" value="Ribosomal_eL39"/>
</dbReference>
<dbReference type="Proteomes" id="UP000007754">
    <property type="component" value="Chromosome 4A"/>
</dbReference>
<evidence type="ECO:0000256" key="1">
    <source>
        <dbReference type="ARBA" id="ARBA00009339"/>
    </source>
</evidence>
<dbReference type="GO" id="GO:0006412">
    <property type="term" value="P:translation"/>
    <property type="evidence" value="ECO:0007669"/>
    <property type="project" value="InterPro"/>
</dbReference>
<dbReference type="InterPro" id="IPR023626">
    <property type="entry name" value="Ribosomal_eL39_dom_sf"/>
</dbReference>
<sequence length="52" mass="6319">LKSHLILKRKRILCAKQGTNHPLIPKYKRIYTAFFLPYNSHTRQWRRQKLGV</sequence>
<dbReference type="Ensembl" id="ENSTGUT00000035068.1">
    <property type="protein sequence ID" value="ENSTGUP00000035260.1"/>
    <property type="gene ID" value="ENSTGUG00000023408.1"/>
</dbReference>
<dbReference type="InParanoid" id="A0A674HL61"/>
<dbReference type="SUPFAM" id="SSF48662">
    <property type="entry name" value="Ribosomal protein L39e"/>
    <property type="match status" value="1"/>
</dbReference>
<proteinExistence type="inferred from homology"/>
<protein>
    <submittedName>
        <fullName evidence="4">Uncharacterized protein</fullName>
    </submittedName>
</protein>
<reference evidence="4" key="2">
    <citation type="submission" date="2025-08" db="UniProtKB">
        <authorList>
            <consortium name="Ensembl"/>
        </authorList>
    </citation>
    <scope>IDENTIFICATION</scope>
</reference>
<evidence type="ECO:0000313" key="5">
    <source>
        <dbReference type="Proteomes" id="UP000007754"/>
    </source>
</evidence>
<reference evidence="4" key="3">
    <citation type="submission" date="2025-09" db="UniProtKB">
        <authorList>
            <consortium name="Ensembl"/>
        </authorList>
    </citation>
    <scope>IDENTIFICATION</scope>
</reference>
<keyword evidence="3" id="KW-0687">Ribonucleoprotein</keyword>
<dbReference type="GO" id="GO:0003735">
    <property type="term" value="F:structural constituent of ribosome"/>
    <property type="evidence" value="ECO:0007669"/>
    <property type="project" value="InterPro"/>
</dbReference>
<evidence type="ECO:0000256" key="3">
    <source>
        <dbReference type="ARBA" id="ARBA00023274"/>
    </source>
</evidence>
<organism evidence="4 5">
    <name type="scientific">Taeniopygia guttata</name>
    <name type="common">Zebra finch</name>
    <name type="synonym">Poephila guttata</name>
    <dbReference type="NCBI Taxonomy" id="59729"/>
    <lineage>
        <taxon>Eukaryota</taxon>
        <taxon>Metazoa</taxon>
        <taxon>Chordata</taxon>
        <taxon>Craniata</taxon>
        <taxon>Vertebrata</taxon>
        <taxon>Euteleostomi</taxon>
        <taxon>Archelosauria</taxon>
        <taxon>Archosauria</taxon>
        <taxon>Dinosauria</taxon>
        <taxon>Saurischia</taxon>
        <taxon>Theropoda</taxon>
        <taxon>Coelurosauria</taxon>
        <taxon>Aves</taxon>
        <taxon>Neognathae</taxon>
        <taxon>Neoaves</taxon>
        <taxon>Telluraves</taxon>
        <taxon>Australaves</taxon>
        <taxon>Passeriformes</taxon>
        <taxon>Passeroidea</taxon>
        <taxon>Estrildidae</taxon>
        <taxon>Estrildinae</taxon>
        <taxon>Taeniopygia</taxon>
    </lineage>
</organism>
<dbReference type="GO" id="GO:0005840">
    <property type="term" value="C:ribosome"/>
    <property type="evidence" value="ECO:0007669"/>
    <property type="project" value="UniProtKB-KW"/>
</dbReference>
<evidence type="ECO:0000313" key="4">
    <source>
        <dbReference type="Ensembl" id="ENSTGUP00000035260.1"/>
    </source>
</evidence>
<reference evidence="4 5" key="1">
    <citation type="journal article" date="2010" name="Nature">
        <title>The genome of a songbird.</title>
        <authorList>
            <person name="Warren W.C."/>
            <person name="Clayton D.F."/>
            <person name="Ellegren H."/>
            <person name="Arnold A.P."/>
            <person name="Hillier L.W."/>
            <person name="Kunstner A."/>
            <person name="Searle S."/>
            <person name="White S."/>
            <person name="Vilella A.J."/>
            <person name="Fairley S."/>
            <person name="Heger A."/>
            <person name="Kong L."/>
            <person name="Ponting C.P."/>
            <person name="Jarvis E.D."/>
            <person name="Mello C.V."/>
            <person name="Minx P."/>
            <person name="Lovell P."/>
            <person name="Velho T.A."/>
            <person name="Ferris M."/>
            <person name="Balakrishnan C.N."/>
            <person name="Sinha S."/>
            <person name="Blatti C."/>
            <person name="London S.E."/>
            <person name="Li Y."/>
            <person name="Lin Y.C."/>
            <person name="George J."/>
            <person name="Sweedler J."/>
            <person name="Southey B."/>
            <person name="Gunaratne P."/>
            <person name="Watson M."/>
            <person name="Nam K."/>
            <person name="Backstrom N."/>
            <person name="Smeds L."/>
            <person name="Nabholz B."/>
            <person name="Itoh Y."/>
            <person name="Whitney O."/>
            <person name="Pfenning A.R."/>
            <person name="Howard J."/>
            <person name="Volker M."/>
            <person name="Skinner B.M."/>
            <person name="Griffin D.K."/>
            <person name="Ye L."/>
            <person name="McLaren W.M."/>
            <person name="Flicek P."/>
            <person name="Quesada V."/>
            <person name="Velasco G."/>
            <person name="Lopez-Otin C."/>
            <person name="Puente X.S."/>
            <person name="Olender T."/>
            <person name="Lancet D."/>
            <person name="Smit A.F."/>
            <person name="Hubley R."/>
            <person name="Konkel M.K."/>
            <person name="Walker J.A."/>
            <person name="Batzer M.A."/>
            <person name="Gu W."/>
            <person name="Pollock D.D."/>
            <person name="Chen L."/>
            <person name="Cheng Z."/>
            <person name="Eichler E.E."/>
            <person name="Stapley J."/>
            <person name="Slate J."/>
            <person name="Ekblom R."/>
            <person name="Birkhead T."/>
            <person name="Burke T."/>
            <person name="Burt D."/>
            <person name="Scharff C."/>
            <person name="Adam I."/>
            <person name="Richard H."/>
            <person name="Sultan M."/>
            <person name="Soldatov A."/>
            <person name="Lehrach H."/>
            <person name="Edwards S.V."/>
            <person name="Yang S.P."/>
            <person name="Li X."/>
            <person name="Graves T."/>
            <person name="Fulton L."/>
            <person name="Nelson J."/>
            <person name="Chinwalla A."/>
            <person name="Hou S."/>
            <person name="Mardis E.R."/>
            <person name="Wilson R.K."/>
        </authorList>
    </citation>
    <scope>NUCLEOTIDE SEQUENCE [LARGE SCALE GENOMIC DNA]</scope>
</reference>
<keyword evidence="2" id="KW-0689">Ribosomal protein</keyword>